<keyword evidence="2" id="KW-1185">Reference proteome</keyword>
<dbReference type="EMBL" id="CM045763">
    <property type="protein sequence ID" value="KAI8021395.1"/>
    <property type="molecule type" value="Genomic_DNA"/>
</dbReference>
<dbReference type="Proteomes" id="UP001060215">
    <property type="component" value="Chromosome 6"/>
</dbReference>
<evidence type="ECO:0000313" key="1">
    <source>
        <dbReference type="EMBL" id="KAI8021395.1"/>
    </source>
</evidence>
<protein>
    <submittedName>
        <fullName evidence="1">Uncharacterized protein</fullName>
    </submittedName>
</protein>
<organism evidence="1 2">
    <name type="scientific">Camellia lanceoleosa</name>
    <dbReference type="NCBI Taxonomy" id="1840588"/>
    <lineage>
        <taxon>Eukaryota</taxon>
        <taxon>Viridiplantae</taxon>
        <taxon>Streptophyta</taxon>
        <taxon>Embryophyta</taxon>
        <taxon>Tracheophyta</taxon>
        <taxon>Spermatophyta</taxon>
        <taxon>Magnoliopsida</taxon>
        <taxon>eudicotyledons</taxon>
        <taxon>Gunneridae</taxon>
        <taxon>Pentapetalae</taxon>
        <taxon>asterids</taxon>
        <taxon>Ericales</taxon>
        <taxon>Theaceae</taxon>
        <taxon>Camellia</taxon>
    </lineage>
</organism>
<sequence length="163" mass="18046">MKSEAGTDLTASEGGGSILIPDGRDVDSVLVASWSLLSCHLIHAGLPTAACVPSLRLVSKLSKFLLWFRNPCLVPYVYLASMSRLCLANPYFMVGSDARYEAFLLCDSPTLWDYFTLRACTGWYYHGERTGLMGLMTLKELLDSISKEEVTPPSIRYHSLGQE</sequence>
<evidence type="ECO:0000313" key="2">
    <source>
        <dbReference type="Proteomes" id="UP001060215"/>
    </source>
</evidence>
<name>A0ACC0I7P6_9ERIC</name>
<comment type="caution">
    <text evidence="1">The sequence shown here is derived from an EMBL/GenBank/DDBJ whole genome shotgun (WGS) entry which is preliminary data.</text>
</comment>
<gene>
    <name evidence="1" type="ORF">LOK49_LG03G00224</name>
</gene>
<proteinExistence type="predicted"/>
<accession>A0ACC0I7P6</accession>
<reference evidence="1 2" key="1">
    <citation type="journal article" date="2022" name="Plant J.">
        <title>Chromosome-level genome of Camellia lanceoleosa provides a valuable resource for understanding genome evolution and self-incompatibility.</title>
        <authorList>
            <person name="Gong W."/>
            <person name="Xiao S."/>
            <person name="Wang L."/>
            <person name="Liao Z."/>
            <person name="Chang Y."/>
            <person name="Mo W."/>
            <person name="Hu G."/>
            <person name="Li W."/>
            <person name="Zhao G."/>
            <person name="Zhu H."/>
            <person name="Hu X."/>
            <person name="Ji K."/>
            <person name="Xiang X."/>
            <person name="Song Q."/>
            <person name="Yuan D."/>
            <person name="Jin S."/>
            <person name="Zhang L."/>
        </authorList>
    </citation>
    <scope>NUCLEOTIDE SEQUENCE [LARGE SCALE GENOMIC DNA]</scope>
    <source>
        <strain evidence="1">SQ_2022a</strain>
    </source>
</reference>